<dbReference type="InterPro" id="IPR032675">
    <property type="entry name" value="LRR_dom_sf"/>
</dbReference>
<dbReference type="GO" id="GO:0046417">
    <property type="term" value="P:chorismate metabolic process"/>
    <property type="evidence" value="ECO:0007669"/>
    <property type="project" value="InterPro"/>
</dbReference>
<name>A0A9P5XVZ6_9AGAR</name>
<evidence type="ECO:0000313" key="1">
    <source>
        <dbReference type="EMBL" id="KAF9457709.1"/>
    </source>
</evidence>
<evidence type="ECO:0008006" key="3">
    <source>
        <dbReference type="Google" id="ProtNLM"/>
    </source>
</evidence>
<dbReference type="Gene3D" id="3.80.10.10">
    <property type="entry name" value="Ribonuclease Inhibitor"/>
    <property type="match status" value="1"/>
</dbReference>
<organism evidence="1 2">
    <name type="scientific">Collybia nuda</name>
    <dbReference type="NCBI Taxonomy" id="64659"/>
    <lineage>
        <taxon>Eukaryota</taxon>
        <taxon>Fungi</taxon>
        <taxon>Dikarya</taxon>
        <taxon>Basidiomycota</taxon>
        <taxon>Agaricomycotina</taxon>
        <taxon>Agaricomycetes</taxon>
        <taxon>Agaricomycetidae</taxon>
        <taxon>Agaricales</taxon>
        <taxon>Tricholomatineae</taxon>
        <taxon>Clitocybaceae</taxon>
        <taxon>Collybia</taxon>
    </lineage>
</organism>
<accession>A0A9P5XVZ6</accession>
<keyword evidence="2" id="KW-1185">Reference proteome</keyword>
<dbReference type="OrthoDB" id="3193283at2759"/>
<sequence length="489" mass="55365">MECGGTDNFLDLPYSNQPVSQAHVARAYIKLKTLRTELSQVDVELSLLLARRAHLVNGIARCKSVFAPHKKLPPELIREIISTYAVIVRISALPLDKEEQDPRLVVTQICSSWRQIAFGIPELWNVTFSCNDPPHGSVRLANSWLQQCHSSALVLKTRRRKMSAASQWLSRANFVLTDLVIPLSRRITTLDLDIDVAQWAIIQSHPFDQLTTLYLQSKVISITNHPREVVFCPSPHSVHFKGTKDGDDIRFLPGLPWTQLTNISLSGYFVISSLPSFLSQCISLRTMSLEINRLDTASITPLPDVSIHLPCLESLSMLFPSLQLFDLLSLFCGSRLSHVKLDTLPRNEQAIWKFTGFISSISDTLRRFEIARAGWHGFMRQEYISPMTSLTHFIVPYGHFFTLSELALIGTRDILPNIEHLGFSVNQSEDKVVDMLVTRHEHESRTTRGLTLKTVNILSQNICWGDSDRSKLLILRSQGMNISLVRSRF</sequence>
<dbReference type="SUPFAM" id="SSF48600">
    <property type="entry name" value="Chorismate mutase II"/>
    <property type="match status" value="1"/>
</dbReference>
<dbReference type="AlphaFoldDB" id="A0A9P5XVZ6"/>
<dbReference type="Proteomes" id="UP000807353">
    <property type="component" value="Unassembled WGS sequence"/>
</dbReference>
<comment type="caution">
    <text evidence="1">The sequence shown here is derived from an EMBL/GenBank/DDBJ whole genome shotgun (WGS) entry which is preliminary data.</text>
</comment>
<dbReference type="EMBL" id="MU150361">
    <property type="protein sequence ID" value="KAF9457709.1"/>
    <property type="molecule type" value="Genomic_DNA"/>
</dbReference>
<proteinExistence type="predicted"/>
<reference evidence="1" key="1">
    <citation type="submission" date="2020-11" db="EMBL/GenBank/DDBJ databases">
        <authorList>
            <consortium name="DOE Joint Genome Institute"/>
            <person name="Ahrendt S."/>
            <person name="Riley R."/>
            <person name="Andreopoulos W."/>
            <person name="Labutti K."/>
            <person name="Pangilinan J."/>
            <person name="Ruiz-Duenas F.J."/>
            <person name="Barrasa J.M."/>
            <person name="Sanchez-Garcia M."/>
            <person name="Camarero S."/>
            <person name="Miyauchi S."/>
            <person name="Serrano A."/>
            <person name="Linde D."/>
            <person name="Babiker R."/>
            <person name="Drula E."/>
            <person name="Ayuso-Fernandez I."/>
            <person name="Pacheco R."/>
            <person name="Padilla G."/>
            <person name="Ferreira P."/>
            <person name="Barriuso J."/>
            <person name="Kellner H."/>
            <person name="Castanera R."/>
            <person name="Alfaro M."/>
            <person name="Ramirez L."/>
            <person name="Pisabarro A.G."/>
            <person name="Kuo A."/>
            <person name="Tritt A."/>
            <person name="Lipzen A."/>
            <person name="He G."/>
            <person name="Yan M."/>
            <person name="Ng V."/>
            <person name="Cullen D."/>
            <person name="Martin F."/>
            <person name="Rosso M.-N."/>
            <person name="Henrissat B."/>
            <person name="Hibbett D."/>
            <person name="Martinez A.T."/>
            <person name="Grigoriev I.V."/>
        </authorList>
    </citation>
    <scope>NUCLEOTIDE SEQUENCE</scope>
    <source>
        <strain evidence="1">CBS 247.69</strain>
    </source>
</reference>
<dbReference type="InterPro" id="IPR036263">
    <property type="entry name" value="Chorismate_II_sf"/>
</dbReference>
<gene>
    <name evidence="1" type="ORF">BDZ94DRAFT_193829</name>
</gene>
<evidence type="ECO:0000313" key="2">
    <source>
        <dbReference type="Proteomes" id="UP000807353"/>
    </source>
</evidence>
<protein>
    <recommendedName>
        <fullName evidence="3">F-box domain-containing protein</fullName>
    </recommendedName>
</protein>
<dbReference type="SUPFAM" id="SSF52047">
    <property type="entry name" value="RNI-like"/>
    <property type="match status" value="1"/>
</dbReference>